<dbReference type="InterPro" id="IPR001818">
    <property type="entry name" value="Pept_M10_metallopeptidase"/>
</dbReference>
<dbReference type="Pfam" id="PF00413">
    <property type="entry name" value="Peptidase_M10"/>
    <property type="match status" value="1"/>
</dbReference>
<feature type="signal peptide" evidence="6">
    <location>
        <begin position="1"/>
        <end position="24"/>
    </location>
</feature>
<keyword evidence="4" id="KW-0862">Zinc</keyword>
<dbReference type="SUPFAM" id="SSF55486">
    <property type="entry name" value="Metalloproteases ('zincins'), catalytic domain"/>
    <property type="match status" value="1"/>
</dbReference>
<evidence type="ECO:0000313" key="10">
    <source>
        <dbReference type="Proteomes" id="UP000276178"/>
    </source>
</evidence>
<evidence type="ECO:0000313" key="11">
    <source>
        <dbReference type="Proteomes" id="UP000317180"/>
    </source>
</evidence>
<evidence type="ECO:0000256" key="2">
    <source>
        <dbReference type="ARBA" id="ARBA00022723"/>
    </source>
</evidence>
<keyword evidence="1" id="KW-0645">Protease</keyword>
<feature type="domain" description="Peptidase M10 metallopeptidase" evidence="7">
    <location>
        <begin position="115"/>
        <end position="176"/>
    </location>
</feature>
<keyword evidence="6" id="KW-0732">Signal</keyword>
<keyword evidence="11" id="KW-1185">Reference proteome</keyword>
<dbReference type="GO" id="GO:0008270">
    <property type="term" value="F:zinc ion binding"/>
    <property type="evidence" value="ECO:0007669"/>
    <property type="project" value="InterPro"/>
</dbReference>
<evidence type="ECO:0000256" key="6">
    <source>
        <dbReference type="SAM" id="SignalP"/>
    </source>
</evidence>
<name>A0A3M8AKN8_9BACL</name>
<sequence length="197" mass="22297">MKKMKLLSLSLLASISFLSTSAAAHDDRCNDSSCHVWRGGFNTGDKVSDLKYWLDSSVSDAGYTSIINFGASSWNNISTSVSLSQVSKKNDSQVRVYVSYYSQFWDGQWEPYYTDSKGNLNFDGNNFEDWSLGNIRLNLQQIKNRSSSFKKKVAVHEFGHSLSLAHNMDDVSVMKPGELSFNEPQKADKTHLKNRWK</sequence>
<comment type="caution">
    <text evidence="9">The sequence shown here is derived from an EMBL/GenBank/DDBJ whole genome shotgun (WGS) entry which is preliminary data.</text>
</comment>
<keyword evidence="2" id="KW-0479">Metal-binding</keyword>
<evidence type="ECO:0000313" key="8">
    <source>
        <dbReference type="EMBL" id="GED28829.1"/>
    </source>
</evidence>
<dbReference type="AlphaFoldDB" id="A0A3M8AKN8"/>
<proteinExistence type="predicted"/>
<evidence type="ECO:0000313" key="9">
    <source>
        <dbReference type="EMBL" id="RNB51693.1"/>
    </source>
</evidence>
<dbReference type="Proteomes" id="UP000317180">
    <property type="component" value="Unassembled WGS sequence"/>
</dbReference>
<dbReference type="GO" id="GO:0031012">
    <property type="term" value="C:extracellular matrix"/>
    <property type="evidence" value="ECO:0007669"/>
    <property type="project" value="InterPro"/>
</dbReference>
<dbReference type="EMBL" id="BJOD01000130">
    <property type="protein sequence ID" value="GED28829.1"/>
    <property type="molecule type" value="Genomic_DNA"/>
</dbReference>
<keyword evidence="3" id="KW-0378">Hydrolase</keyword>
<dbReference type="InterPro" id="IPR024079">
    <property type="entry name" value="MetalloPept_cat_dom_sf"/>
</dbReference>
<organism evidence="9 10">
    <name type="scientific">Brevibacillus agri</name>
    <dbReference type="NCBI Taxonomy" id="51101"/>
    <lineage>
        <taxon>Bacteria</taxon>
        <taxon>Bacillati</taxon>
        <taxon>Bacillota</taxon>
        <taxon>Bacilli</taxon>
        <taxon>Bacillales</taxon>
        <taxon>Paenibacillaceae</taxon>
        <taxon>Brevibacillus</taxon>
    </lineage>
</organism>
<dbReference type="Proteomes" id="UP000276178">
    <property type="component" value="Unassembled WGS sequence"/>
</dbReference>
<evidence type="ECO:0000256" key="1">
    <source>
        <dbReference type="ARBA" id="ARBA00022670"/>
    </source>
</evidence>
<evidence type="ECO:0000259" key="7">
    <source>
        <dbReference type="Pfam" id="PF00413"/>
    </source>
</evidence>
<feature type="region of interest" description="Disordered" evidence="5">
    <location>
        <begin position="176"/>
        <end position="197"/>
    </location>
</feature>
<dbReference type="Gene3D" id="3.40.390.10">
    <property type="entry name" value="Collagenase (Catalytic Domain)"/>
    <property type="match status" value="1"/>
</dbReference>
<dbReference type="GO" id="GO:0004222">
    <property type="term" value="F:metalloendopeptidase activity"/>
    <property type="evidence" value="ECO:0007669"/>
    <property type="project" value="InterPro"/>
</dbReference>
<reference evidence="9 10" key="1">
    <citation type="submission" date="2018-10" db="EMBL/GenBank/DDBJ databases">
        <title>Phylogenomics of Brevibacillus.</title>
        <authorList>
            <person name="Dunlap C."/>
        </authorList>
    </citation>
    <scope>NUCLEOTIDE SEQUENCE [LARGE SCALE GENOMIC DNA]</scope>
    <source>
        <strain evidence="9 10">NRRL NRS 1219</strain>
    </source>
</reference>
<evidence type="ECO:0000256" key="5">
    <source>
        <dbReference type="SAM" id="MobiDB-lite"/>
    </source>
</evidence>
<accession>A0A3M8AKN8</accession>
<dbReference type="OrthoDB" id="3669864at2"/>
<dbReference type="EMBL" id="RHHN01000062">
    <property type="protein sequence ID" value="RNB51693.1"/>
    <property type="molecule type" value="Genomic_DNA"/>
</dbReference>
<gene>
    <name evidence="8" type="ORF">BAG01nite_49310</name>
    <name evidence="9" type="ORF">EB820_19600</name>
</gene>
<evidence type="ECO:0000256" key="4">
    <source>
        <dbReference type="ARBA" id="ARBA00022833"/>
    </source>
</evidence>
<protein>
    <recommendedName>
        <fullName evidence="7">Peptidase M10 metallopeptidase domain-containing protein</fullName>
    </recommendedName>
</protein>
<evidence type="ECO:0000256" key="3">
    <source>
        <dbReference type="ARBA" id="ARBA00022801"/>
    </source>
</evidence>
<feature type="chain" id="PRO_5018050143" description="Peptidase M10 metallopeptidase domain-containing protein" evidence="6">
    <location>
        <begin position="25"/>
        <end position="197"/>
    </location>
</feature>
<reference evidence="8 11" key="2">
    <citation type="submission" date="2019-06" db="EMBL/GenBank/DDBJ databases">
        <title>Whole genome shotgun sequence of Brevibacillus agri NBRC 15538.</title>
        <authorList>
            <person name="Hosoyama A."/>
            <person name="Uohara A."/>
            <person name="Ohji S."/>
            <person name="Ichikawa N."/>
        </authorList>
    </citation>
    <scope>NUCLEOTIDE SEQUENCE [LARGE SCALE GENOMIC DNA]</scope>
    <source>
        <strain evidence="8 11">NBRC 15538</strain>
    </source>
</reference>
<dbReference type="GO" id="GO:0006508">
    <property type="term" value="P:proteolysis"/>
    <property type="evidence" value="ECO:0007669"/>
    <property type="project" value="UniProtKB-KW"/>
</dbReference>